<proteinExistence type="predicted"/>
<protein>
    <submittedName>
        <fullName evidence="2">Uncharacterized protein</fullName>
    </submittedName>
</protein>
<keyword evidence="3" id="KW-1185">Reference proteome</keyword>
<name>A0AAE0L6X4_9CHLO</name>
<gene>
    <name evidence="2" type="ORF">CYMTET_17642</name>
</gene>
<sequence>MPVTRSQQDPNDPWAEEDDFPTLGTGFLPPNQHKRSLSPGPGPGPGKSPSPQPASAPPVDQAAVLVEILKQQLLQHSALVKHQQATQLQQTSLITTMTGQIANLTAEVAANKITQAEASASGSSATTKKKGADAEISKRKLLVYVLIGVNNPFPPRPKNLNCQRMPQTYPLYGDKGTTL</sequence>
<feature type="region of interest" description="Disordered" evidence="1">
    <location>
        <begin position="1"/>
        <end position="59"/>
    </location>
</feature>
<evidence type="ECO:0000256" key="1">
    <source>
        <dbReference type="SAM" id="MobiDB-lite"/>
    </source>
</evidence>
<dbReference type="EMBL" id="LGRX02007895">
    <property type="protein sequence ID" value="KAK3274157.1"/>
    <property type="molecule type" value="Genomic_DNA"/>
</dbReference>
<comment type="caution">
    <text evidence="2">The sequence shown here is derived from an EMBL/GenBank/DDBJ whole genome shotgun (WGS) entry which is preliminary data.</text>
</comment>
<evidence type="ECO:0000313" key="3">
    <source>
        <dbReference type="Proteomes" id="UP001190700"/>
    </source>
</evidence>
<accession>A0AAE0L6X4</accession>
<feature type="compositionally biased region" description="Polar residues" evidence="1">
    <location>
        <begin position="1"/>
        <end position="10"/>
    </location>
</feature>
<evidence type="ECO:0000313" key="2">
    <source>
        <dbReference type="EMBL" id="KAK3274157.1"/>
    </source>
</evidence>
<feature type="compositionally biased region" description="Pro residues" evidence="1">
    <location>
        <begin position="40"/>
        <end position="56"/>
    </location>
</feature>
<dbReference type="AlphaFoldDB" id="A0AAE0L6X4"/>
<organism evidence="2 3">
    <name type="scientific">Cymbomonas tetramitiformis</name>
    <dbReference type="NCBI Taxonomy" id="36881"/>
    <lineage>
        <taxon>Eukaryota</taxon>
        <taxon>Viridiplantae</taxon>
        <taxon>Chlorophyta</taxon>
        <taxon>Pyramimonadophyceae</taxon>
        <taxon>Pyramimonadales</taxon>
        <taxon>Pyramimonadaceae</taxon>
        <taxon>Cymbomonas</taxon>
    </lineage>
</organism>
<reference evidence="2 3" key="1">
    <citation type="journal article" date="2015" name="Genome Biol. Evol.">
        <title>Comparative Genomics of a Bacterivorous Green Alga Reveals Evolutionary Causalities and Consequences of Phago-Mixotrophic Mode of Nutrition.</title>
        <authorList>
            <person name="Burns J.A."/>
            <person name="Paasch A."/>
            <person name="Narechania A."/>
            <person name="Kim E."/>
        </authorList>
    </citation>
    <scope>NUCLEOTIDE SEQUENCE [LARGE SCALE GENOMIC DNA]</scope>
    <source>
        <strain evidence="2 3">PLY_AMNH</strain>
    </source>
</reference>
<dbReference type="Proteomes" id="UP001190700">
    <property type="component" value="Unassembled WGS sequence"/>
</dbReference>